<dbReference type="GO" id="GO:0005744">
    <property type="term" value="C:TIM23 mitochondrial import inner membrane translocase complex"/>
    <property type="evidence" value="ECO:0007669"/>
    <property type="project" value="TreeGrafter"/>
</dbReference>
<evidence type="ECO:0000256" key="4">
    <source>
        <dbReference type="ARBA" id="ARBA00023136"/>
    </source>
</evidence>
<dbReference type="Proteomes" id="UP000193920">
    <property type="component" value="Unassembled WGS sequence"/>
</dbReference>
<dbReference type="InterPro" id="IPR045238">
    <property type="entry name" value="Tim23-like"/>
</dbReference>
<dbReference type="Pfam" id="PF02466">
    <property type="entry name" value="Tim17"/>
    <property type="match status" value="1"/>
</dbReference>
<evidence type="ECO:0000256" key="3">
    <source>
        <dbReference type="ARBA" id="ARBA00022989"/>
    </source>
</evidence>
<dbReference type="AlphaFoldDB" id="A0A1Y2AH80"/>
<sequence>MSQSGSEKPQESSYVKDVLGDLNIDVETLKPIDNKRSIEYVKIDENPLDLLKTKEEKERELEREKRLKVVKSWAYLPMKTNGEKLLYGCGASYLTGLCGGGIYGFLKGWTKPQPILNYKLRLNRALNLSTKYGPWAGNSMGVLGLMYTSFDSLLHSIRKDEPNDYYNHIGAGFISGALYKSTAGLKVATLSGGLFAGMVALCGLGSKAIKDTKEKIKEKKEKY</sequence>
<dbReference type="PANTHER" id="PTHR15371">
    <property type="entry name" value="TIM23"/>
    <property type="match status" value="1"/>
</dbReference>
<dbReference type="GO" id="GO:0008320">
    <property type="term" value="F:protein transmembrane transporter activity"/>
    <property type="evidence" value="ECO:0007669"/>
    <property type="project" value="TreeGrafter"/>
</dbReference>
<organism evidence="6 7">
    <name type="scientific">Neocallimastix californiae</name>
    <dbReference type="NCBI Taxonomy" id="1754190"/>
    <lineage>
        <taxon>Eukaryota</taxon>
        <taxon>Fungi</taxon>
        <taxon>Fungi incertae sedis</taxon>
        <taxon>Chytridiomycota</taxon>
        <taxon>Chytridiomycota incertae sedis</taxon>
        <taxon>Neocallimastigomycetes</taxon>
        <taxon>Neocallimastigales</taxon>
        <taxon>Neocallimastigaceae</taxon>
        <taxon>Neocallimastix</taxon>
    </lineage>
</organism>
<feature type="transmembrane region" description="Helical" evidence="5">
    <location>
        <begin position="187"/>
        <end position="209"/>
    </location>
</feature>
<comment type="subcellular location">
    <subcellularLocation>
        <location evidence="1">Membrane</location>
        <topology evidence="1">Multi-pass membrane protein</topology>
    </subcellularLocation>
</comment>
<keyword evidence="3 5" id="KW-1133">Transmembrane helix</keyword>
<dbReference type="OrthoDB" id="159299at2759"/>
<evidence type="ECO:0000313" key="6">
    <source>
        <dbReference type="EMBL" id="ORY21929.1"/>
    </source>
</evidence>
<feature type="transmembrane region" description="Helical" evidence="5">
    <location>
        <begin position="85"/>
        <end position="106"/>
    </location>
</feature>
<reference evidence="6 7" key="1">
    <citation type="submission" date="2016-08" db="EMBL/GenBank/DDBJ databases">
        <title>A Parts List for Fungal Cellulosomes Revealed by Comparative Genomics.</title>
        <authorList>
            <consortium name="DOE Joint Genome Institute"/>
            <person name="Haitjema C.H."/>
            <person name="Gilmore S.P."/>
            <person name="Henske J.K."/>
            <person name="Solomon K.V."/>
            <person name="De Groot R."/>
            <person name="Kuo A."/>
            <person name="Mondo S.J."/>
            <person name="Salamov A.A."/>
            <person name="Labutti K."/>
            <person name="Zhao Z."/>
            <person name="Chiniquy J."/>
            <person name="Barry K."/>
            <person name="Brewer H.M."/>
            <person name="Purvine S.O."/>
            <person name="Wright A.T."/>
            <person name="Boxma B."/>
            <person name="Van Alen T."/>
            <person name="Hackstein J.H."/>
            <person name="Baker S.E."/>
            <person name="Grigoriev I.V."/>
            <person name="O'Malley M.A."/>
        </authorList>
    </citation>
    <scope>NUCLEOTIDE SEQUENCE [LARGE SCALE GENOMIC DNA]</scope>
    <source>
        <strain evidence="6 7">G1</strain>
    </source>
</reference>
<proteinExistence type="predicted"/>
<keyword evidence="2 5" id="KW-0812">Transmembrane</keyword>
<accession>A0A1Y2AH80</accession>
<comment type="caution">
    <text evidence="6">The sequence shown here is derived from an EMBL/GenBank/DDBJ whole genome shotgun (WGS) entry which is preliminary data.</text>
</comment>
<protein>
    <submittedName>
        <fullName evidence="6">Tim17-domain-containing protein</fullName>
    </submittedName>
</protein>
<keyword evidence="4 5" id="KW-0472">Membrane</keyword>
<name>A0A1Y2AH80_9FUNG</name>
<evidence type="ECO:0000313" key="7">
    <source>
        <dbReference type="Proteomes" id="UP000193920"/>
    </source>
</evidence>
<keyword evidence="7" id="KW-1185">Reference proteome</keyword>
<dbReference type="EMBL" id="MCOG01000256">
    <property type="protein sequence ID" value="ORY21929.1"/>
    <property type="molecule type" value="Genomic_DNA"/>
</dbReference>
<evidence type="ECO:0000256" key="2">
    <source>
        <dbReference type="ARBA" id="ARBA00022692"/>
    </source>
</evidence>
<gene>
    <name evidence="6" type="ORF">LY90DRAFT_676062</name>
</gene>
<dbReference type="PANTHER" id="PTHR15371:SF0">
    <property type="entry name" value="SD19278P"/>
    <property type="match status" value="1"/>
</dbReference>
<dbReference type="STRING" id="1754190.A0A1Y2AH80"/>
<evidence type="ECO:0000256" key="5">
    <source>
        <dbReference type="SAM" id="Phobius"/>
    </source>
</evidence>
<dbReference type="GO" id="GO:0030150">
    <property type="term" value="P:protein import into mitochondrial matrix"/>
    <property type="evidence" value="ECO:0007669"/>
    <property type="project" value="TreeGrafter"/>
</dbReference>
<evidence type="ECO:0000256" key="1">
    <source>
        <dbReference type="ARBA" id="ARBA00004141"/>
    </source>
</evidence>